<keyword evidence="1" id="KW-0479">Metal-binding</keyword>
<gene>
    <name evidence="4" type="ORF">PR048_032482</name>
</gene>
<dbReference type="PROSITE" id="PS00028">
    <property type="entry name" value="ZINC_FINGER_C2H2_1"/>
    <property type="match status" value="1"/>
</dbReference>
<sequence>MIHGSFLTQLLCVCLHVGRGKEQVPDVMVCSFCGVVLRRQLLFAHMREKHIGSMSMPCQFCGKVFKNRNSLRVHIYNFHRGIKEPPQPNLE</sequence>
<keyword evidence="5" id="KW-1185">Reference proteome</keyword>
<organism evidence="4 5">
    <name type="scientific">Dryococelus australis</name>
    <dbReference type="NCBI Taxonomy" id="614101"/>
    <lineage>
        <taxon>Eukaryota</taxon>
        <taxon>Metazoa</taxon>
        <taxon>Ecdysozoa</taxon>
        <taxon>Arthropoda</taxon>
        <taxon>Hexapoda</taxon>
        <taxon>Insecta</taxon>
        <taxon>Pterygota</taxon>
        <taxon>Neoptera</taxon>
        <taxon>Polyneoptera</taxon>
        <taxon>Phasmatodea</taxon>
        <taxon>Verophasmatodea</taxon>
        <taxon>Anareolatae</taxon>
        <taxon>Phasmatidae</taxon>
        <taxon>Eurycanthinae</taxon>
        <taxon>Dryococelus</taxon>
    </lineage>
</organism>
<evidence type="ECO:0000256" key="2">
    <source>
        <dbReference type="SAM" id="SignalP"/>
    </source>
</evidence>
<evidence type="ECO:0000256" key="1">
    <source>
        <dbReference type="PROSITE-ProRule" id="PRU00042"/>
    </source>
</evidence>
<evidence type="ECO:0000259" key="3">
    <source>
        <dbReference type="PROSITE" id="PS50157"/>
    </source>
</evidence>
<evidence type="ECO:0000313" key="4">
    <source>
        <dbReference type="EMBL" id="KAJ8866622.1"/>
    </source>
</evidence>
<dbReference type="Proteomes" id="UP001159363">
    <property type="component" value="Chromosome 15"/>
</dbReference>
<name>A0ABQ9G5A9_9NEOP</name>
<dbReference type="SUPFAM" id="SSF57667">
    <property type="entry name" value="beta-beta-alpha zinc fingers"/>
    <property type="match status" value="1"/>
</dbReference>
<reference evidence="4 5" key="1">
    <citation type="submission" date="2023-02" db="EMBL/GenBank/DDBJ databases">
        <title>LHISI_Scaffold_Assembly.</title>
        <authorList>
            <person name="Stuart O.P."/>
            <person name="Cleave R."/>
            <person name="Magrath M.J.L."/>
            <person name="Mikheyev A.S."/>
        </authorList>
    </citation>
    <scope>NUCLEOTIDE SEQUENCE [LARGE SCALE GENOMIC DNA]</scope>
    <source>
        <strain evidence="4">Daus_M_001</strain>
        <tissue evidence="4">Leg muscle</tissue>
    </source>
</reference>
<dbReference type="Pfam" id="PF00096">
    <property type="entry name" value="zf-C2H2"/>
    <property type="match status" value="1"/>
</dbReference>
<evidence type="ECO:0000313" key="5">
    <source>
        <dbReference type="Proteomes" id="UP001159363"/>
    </source>
</evidence>
<dbReference type="SMART" id="SM00355">
    <property type="entry name" value="ZnF_C2H2"/>
    <property type="match status" value="2"/>
</dbReference>
<dbReference type="InterPro" id="IPR013087">
    <property type="entry name" value="Znf_C2H2_type"/>
</dbReference>
<dbReference type="InterPro" id="IPR036236">
    <property type="entry name" value="Znf_C2H2_sf"/>
</dbReference>
<keyword evidence="1" id="KW-0862">Zinc</keyword>
<dbReference type="EMBL" id="JARBHB010000016">
    <property type="protein sequence ID" value="KAJ8866622.1"/>
    <property type="molecule type" value="Genomic_DNA"/>
</dbReference>
<keyword evidence="1" id="KW-0863">Zinc-finger</keyword>
<proteinExistence type="predicted"/>
<dbReference type="PROSITE" id="PS50157">
    <property type="entry name" value="ZINC_FINGER_C2H2_2"/>
    <property type="match status" value="1"/>
</dbReference>
<feature type="domain" description="C2H2-type" evidence="3">
    <location>
        <begin position="56"/>
        <end position="84"/>
    </location>
</feature>
<keyword evidence="2" id="KW-0732">Signal</keyword>
<feature type="chain" id="PRO_5047247149" description="C2H2-type domain-containing protein" evidence="2">
    <location>
        <begin position="21"/>
        <end position="91"/>
    </location>
</feature>
<accession>A0ABQ9G5A9</accession>
<comment type="caution">
    <text evidence="4">The sequence shown here is derived from an EMBL/GenBank/DDBJ whole genome shotgun (WGS) entry which is preliminary data.</text>
</comment>
<protein>
    <recommendedName>
        <fullName evidence="3">C2H2-type domain-containing protein</fullName>
    </recommendedName>
</protein>
<feature type="signal peptide" evidence="2">
    <location>
        <begin position="1"/>
        <end position="20"/>
    </location>
</feature>
<dbReference type="Gene3D" id="3.30.160.60">
    <property type="entry name" value="Classic Zinc Finger"/>
    <property type="match status" value="1"/>
</dbReference>